<evidence type="ECO:0000256" key="1">
    <source>
        <dbReference type="SAM" id="MobiDB-lite"/>
    </source>
</evidence>
<accession>A0A2J6R649</accession>
<dbReference type="Proteomes" id="UP000235786">
    <property type="component" value="Unassembled WGS sequence"/>
</dbReference>
<evidence type="ECO:0000313" key="3">
    <source>
        <dbReference type="Proteomes" id="UP000235786"/>
    </source>
</evidence>
<dbReference type="EMBL" id="KZ613954">
    <property type="protein sequence ID" value="PMD33996.1"/>
    <property type="molecule type" value="Genomic_DNA"/>
</dbReference>
<gene>
    <name evidence="2" type="ORF">L207DRAFT_534373</name>
</gene>
<sequence>MPGGKSLGPWLPCGTFISNGKPAFFTVGPYAEDQYRLYISANKSANDGIKNQDDLVNWDQSLLIGWQQYWDGSKNPPQWKRNMSTKGHEARRKFLVDYFRERYEVQPKKRTANSKHHGSKDSRDLAVQENAKPIEFFRGTTIPRSIDGIASKAYEMLDRRATNVIRQFLDGKIFAELEKTPREQFSTLEAIESAFWKKGFRINRANALRASKEVKSGEVTDVMTSKHWEVGRAVIAVDSNASKSIAELLQVEIPANSKESSSAAAYAIESLTTSSPCLSPRSSPNGIGISQTPILSQEHPCPPLEASDEVSNGTPSLLPTGVAHPQNTDAISPHASRKRSATEGEDSELSGKKRRFIPPPMLFKPSNPYYDWQGHDDWARRYYGNGKG</sequence>
<proteinExistence type="predicted"/>
<name>A0A2J6R649_HYAVF</name>
<dbReference type="AlphaFoldDB" id="A0A2J6R649"/>
<reference evidence="2 3" key="1">
    <citation type="submission" date="2016-04" db="EMBL/GenBank/DDBJ databases">
        <title>A degradative enzymes factory behind the ericoid mycorrhizal symbiosis.</title>
        <authorList>
            <consortium name="DOE Joint Genome Institute"/>
            <person name="Martino E."/>
            <person name="Morin E."/>
            <person name="Grelet G."/>
            <person name="Kuo A."/>
            <person name="Kohler A."/>
            <person name="Daghino S."/>
            <person name="Barry K."/>
            <person name="Choi C."/>
            <person name="Cichocki N."/>
            <person name="Clum A."/>
            <person name="Copeland A."/>
            <person name="Hainaut M."/>
            <person name="Haridas S."/>
            <person name="Labutti K."/>
            <person name="Lindquist E."/>
            <person name="Lipzen A."/>
            <person name="Khouja H.-R."/>
            <person name="Murat C."/>
            <person name="Ohm R."/>
            <person name="Olson A."/>
            <person name="Spatafora J."/>
            <person name="Veneault-Fourrey C."/>
            <person name="Henrissat B."/>
            <person name="Grigoriev I."/>
            <person name="Martin F."/>
            <person name="Perotto S."/>
        </authorList>
    </citation>
    <scope>NUCLEOTIDE SEQUENCE [LARGE SCALE GENOMIC DNA]</scope>
    <source>
        <strain evidence="2 3">F</strain>
    </source>
</reference>
<keyword evidence="3" id="KW-1185">Reference proteome</keyword>
<evidence type="ECO:0000313" key="2">
    <source>
        <dbReference type="EMBL" id="PMD33996.1"/>
    </source>
</evidence>
<dbReference type="OrthoDB" id="3564082at2759"/>
<feature type="region of interest" description="Disordered" evidence="1">
    <location>
        <begin position="274"/>
        <end position="361"/>
    </location>
</feature>
<protein>
    <submittedName>
        <fullName evidence="2">Uncharacterized protein</fullName>
    </submittedName>
</protein>
<feature type="compositionally biased region" description="Polar residues" evidence="1">
    <location>
        <begin position="274"/>
        <end position="295"/>
    </location>
</feature>
<organism evidence="2 3">
    <name type="scientific">Hyaloscypha variabilis (strain UAMH 11265 / GT02V1 / F)</name>
    <name type="common">Meliniomyces variabilis</name>
    <dbReference type="NCBI Taxonomy" id="1149755"/>
    <lineage>
        <taxon>Eukaryota</taxon>
        <taxon>Fungi</taxon>
        <taxon>Dikarya</taxon>
        <taxon>Ascomycota</taxon>
        <taxon>Pezizomycotina</taxon>
        <taxon>Leotiomycetes</taxon>
        <taxon>Helotiales</taxon>
        <taxon>Hyaloscyphaceae</taxon>
        <taxon>Hyaloscypha</taxon>
        <taxon>Hyaloscypha variabilis</taxon>
    </lineage>
</organism>